<evidence type="ECO:0000256" key="15">
    <source>
        <dbReference type="ARBA" id="ARBA00045664"/>
    </source>
</evidence>
<feature type="non-terminal residue" evidence="20">
    <location>
        <position position="1"/>
    </location>
</feature>
<dbReference type="InterPro" id="IPR003961">
    <property type="entry name" value="FN3_dom"/>
</dbReference>
<comment type="subunit">
    <text evidence="12">Non-covalent dimer of an alpha and a beta subunit. IL2R exists in 3 different forms: a high affinity dimer, an intermediate affinity monomer (beta subunit), and a low affinity monomer (alpha subunit). The high and intermediate affinity forms also associate with a gamma subunit. Interacts with SHB upon interleukin stimulation.</text>
</comment>
<keyword evidence="4" id="KW-1003">Cell membrane</keyword>
<reference evidence="20 21" key="1">
    <citation type="submission" date="2019-09" db="EMBL/GenBank/DDBJ databases">
        <title>Bird 10,000 Genomes (B10K) Project - Family phase.</title>
        <authorList>
            <person name="Zhang G."/>
        </authorList>
    </citation>
    <scope>NUCLEOTIDE SEQUENCE [LARGE SCALE GENOMIC DNA]</scope>
    <source>
        <strain evidence="20">B10K-DU-029-51</strain>
    </source>
</reference>
<dbReference type="GO" id="GO:0004896">
    <property type="term" value="F:cytokine receptor activity"/>
    <property type="evidence" value="ECO:0007669"/>
    <property type="project" value="InterPro"/>
</dbReference>
<dbReference type="SUPFAM" id="SSF49265">
    <property type="entry name" value="Fibronectin type III"/>
    <property type="match status" value="2"/>
</dbReference>
<dbReference type="InterPro" id="IPR003531">
    <property type="entry name" value="Hempt_rcpt_S_F1_CS"/>
</dbReference>
<dbReference type="GO" id="GO:0016064">
    <property type="term" value="P:immunoglobulin mediated immune response"/>
    <property type="evidence" value="ECO:0007669"/>
    <property type="project" value="TreeGrafter"/>
</dbReference>
<evidence type="ECO:0000256" key="12">
    <source>
        <dbReference type="ARBA" id="ARBA00026094"/>
    </source>
</evidence>
<feature type="non-terminal residue" evidence="20">
    <location>
        <position position="591"/>
    </location>
</feature>
<accession>A0A7L3IGA8</accession>
<evidence type="ECO:0000256" key="9">
    <source>
        <dbReference type="ARBA" id="ARBA00023157"/>
    </source>
</evidence>
<feature type="compositionally biased region" description="Basic and acidic residues" evidence="16">
    <location>
        <begin position="486"/>
        <end position="495"/>
    </location>
</feature>
<dbReference type="InterPro" id="IPR013783">
    <property type="entry name" value="Ig-like_fold"/>
</dbReference>
<dbReference type="InterPro" id="IPR040951">
    <property type="entry name" value="IL2RB_N1"/>
</dbReference>
<comment type="caution">
    <text evidence="20">The sequence shown here is derived from an EMBL/GenBank/DDBJ whole genome shotgun (WGS) entry which is preliminary data.</text>
</comment>
<dbReference type="SMART" id="SM00060">
    <property type="entry name" value="FN3"/>
    <property type="match status" value="1"/>
</dbReference>
<organism evidence="20 21">
    <name type="scientific">Pardalotus punctatus</name>
    <name type="common">spotted pardalote</name>
    <dbReference type="NCBI Taxonomy" id="254575"/>
    <lineage>
        <taxon>Eukaryota</taxon>
        <taxon>Metazoa</taxon>
        <taxon>Chordata</taxon>
        <taxon>Craniata</taxon>
        <taxon>Vertebrata</taxon>
        <taxon>Euteleostomi</taxon>
        <taxon>Archelosauria</taxon>
        <taxon>Archosauria</taxon>
        <taxon>Dinosauria</taxon>
        <taxon>Saurischia</taxon>
        <taxon>Theropoda</taxon>
        <taxon>Coelurosauria</taxon>
        <taxon>Aves</taxon>
        <taxon>Neognathae</taxon>
        <taxon>Neoaves</taxon>
        <taxon>Telluraves</taxon>
        <taxon>Australaves</taxon>
        <taxon>Passeriformes</taxon>
        <taxon>Meliphagoidea</taxon>
        <taxon>Pardalotidae</taxon>
        <taxon>Pardalotus</taxon>
    </lineage>
</organism>
<keyword evidence="11" id="KW-0325">Glycoprotein</keyword>
<feature type="domain" description="Fibronectin type-III" evidence="19">
    <location>
        <begin position="148"/>
        <end position="250"/>
    </location>
</feature>
<dbReference type="Gene3D" id="2.60.40.10">
    <property type="entry name" value="Immunoglobulins"/>
    <property type="match status" value="2"/>
</dbReference>
<keyword evidence="10" id="KW-0675">Receptor</keyword>
<feature type="signal peptide" evidence="18">
    <location>
        <begin position="1"/>
        <end position="22"/>
    </location>
</feature>
<dbReference type="PANTHER" id="PTHR23037:SF30">
    <property type="entry name" value="INTERLEUKIN-2 RECEPTOR SUBUNIT BETA"/>
    <property type="match status" value="1"/>
</dbReference>
<comment type="similarity">
    <text evidence="2">Belongs to the type I cytokine receptor family. Type 4 subfamily.</text>
</comment>
<dbReference type="PROSITE" id="PS01355">
    <property type="entry name" value="HEMATOPO_REC_S_F1"/>
    <property type="match status" value="1"/>
</dbReference>
<evidence type="ECO:0000313" key="21">
    <source>
        <dbReference type="Proteomes" id="UP000570592"/>
    </source>
</evidence>
<evidence type="ECO:0000256" key="18">
    <source>
        <dbReference type="SAM" id="SignalP"/>
    </source>
</evidence>
<evidence type="ECO:0000256" key="14">
    <source>
        <dbReference type="ARBA" id="ARBA00032935"/>
    </source>
</evidence>
<dbReference type="Pfam" id="PF18707">
    <property type="entry name" value="IL2RB_N1"/>
    <property type="match status" value="1"/>
</dbReference>
<evidence type="ECO:0000256" key="7">
    <source>
        <dbReference type="ARBA" id="ARBA00022989"/>
    </source>
</evidence>
<evidence type="ECO:0000256" key="10">
    <source>
        <dbReference type="ARBA" id="ARBA00023170"/>
    </source>
</evidence>
<sequence>MKPSLLLLFHLCLLSLMPPSWASDSTQGASSLTCWYDSRASLFCYWDPGRDLGEAPCQLEILSKNGFCDRWLFPLPERRKKHCKLPRVEHMTGLRRCIKTFNQNLNSQCFTISDRLNFSVHCHVGENKTKIPVQIKNFSPFANLKLRPPGNLQLVNITENTSNLTWSLNISSHYLDGSREYQVRYRLVHQTWEEATNLAIEQDQMWTKFERLSPNLKYEAAVRARPSARSTYKGTWSDWSKPVLWRTHADHKDQSETSQPVLPVLIVSTFIFVIIGTAFLINLRTLKWFKKILKIHIPDPEKFFPPLVSVHGGDIQKWLSSPFSTSSYCVNSTIPEISMLEVMQKSDQESQFLLSKGTLTPDPPIETSVHSGSSCFTNQGYFFFHLSNSFEIEPCQVYFTYEPFTQEGSSSREGECYQALPSPELCTLAEDINALPSNFFHCVEATQSFQNSSFREETAGEAQQAVAVPGALQLSEGTSPTPVLEQDEKVMDKEVSQPVGPVCQMDTDLPDSPDLQDSVTVSVTEGSGKGGPPTHPCAPAATATSSFSQTPPPRQRQDEDPCKTVFSSQVPNTGAYLSLRDLQSQYSHCSV</sequence>
<dbReference type="InterPro" id="IPR036116">
    <property type="entry name" value="FN3_sf"/>
</dbReference>
<feature type="compositionally biased region" description="Low complexity" evidence="16">
    <location>
        <begin position="537"/>
        <end position="549"/>
    </location>
</feature>
<dbReference type="EMBL" id="VZTX01020850">
    <property type="protein sequence ID" value="NXU16244.1"/>
    <property type="molecule type" value="Genomic_DNA"/>
</dbReference>
<keyword evidence="21" id="KW-1185">Reference proteome</keyword>
<evidence type="ECO:0000256" key="6">
    <source>
        <dbReference type="ARBA" id="ARBA00022729"/>
    </source>
</evidence>
<protein>
    <recommendedName>
        <fullName evidence="3">Interleukin-2 receptor subunit beta</fullName>
    </recommendedName>
    <alternativeName>
        <fullName evidence="14">High affinity IL-2 receptor subunit beta</fullName>
    </alternativeName>
    <alternativeName>
        <fullName evidence="13">p70-75</fullName>
    </alternativeName>
</protein>
<dbReference type="GO" id="GO:0019976">
    <property type="term" value="F:interleukin-2 binding"/>
    <property type="evidence" value="ECO:0007669"/>
    <property type="project" value="TreeGrafter"/>
</dbReference>
<comment type="subcellular location">
    <subcellularLocation>
        <location evidence="1">Cell membrane</location>
        <topology evidence="1">Single-pass type I membrane protein</topology>
    </subcellularLocation>
</comment>
<evidence type="ECO:0000256" key="2">
    <source>
        <dbReference type="ARBA" id="ARBA00008280"/>
    </source>
</evidence>
<feature type="compositionally biased region" description="Polar residues" evidence="16">
    <location>
        <begin position="515"/>
        <end position="525"/>
    </location>
</feature>
<dbReference type="PANTHER" id="PTHR23037">
    <property type="entry name" value="CYTOKINE RECEPTOR"/>
    <property type="match status" value="1"/>
</dbReference>
<dbReference type="Proteomes" id="UP000570592">
    <property type="component" value="Unassembled WGS sequence"/>
</dbReference>
<name>A0A7L3IGA8_9PASS</name>
<feature type="transmembrane region" description="Helical" evidence="17">
    <location>
        <begin position="261"/>
        <end position="283"/>
    </location>
</feature>
<proteinExistence type="inferred from homology"/>
<gene>
    <name evidence="20" type="primary">Il2rb</name>
    <name evidence="20" type="ORF">PARPUN_R03145</name>
</gene>
<evidence type="ECO:0000256" key="1">
    <source>
        <dbReference type="ARBA" id="ARBA00004251"/>
    </source>
</evidence>
<evidence type="ECO:0000259" key="19">
    <source>
        <dbReference type="PROSITE" id="PS50853"/>
    </source>
</evidence>
<evidence type="ECO:0000256" key="16">
    <source>
        <dbReference type="SAM" id="MobiDB-lite"/>
    </source>
</evidence>
<feature type="chain" id="PRO_5029909602" description="Interleukin-2 receptor subunit beta" evidence="18">
    <location>
        <begin position="23"/>
        <end position="591"/>
    </location>
</feature>
<dbReference type="PROSITE" id="PS50853">
    <property type="entry name" value="FN3"/>
    <property type="match status" value="1"/>
</dbReference>
<feature type="region of interest" description="Disordered" evidence="16">
    <location>
        <begin position="471"/>
        <end position="567"/>
    </location>
</feature>
<comment type="function">
    <text evidence="15">Receptor for interleukin-2. This beta subunit is involved in receptor mediated endocytosis and transduces the mitogenic signals of IL2. Probably in association with IL15RA, involved in the stimulation of neutrophil phagocytosis by IL15.</text>
</comment>
<evidence type="ECO:0000256" key="8">
    <source>
        <dbReference type="ARBA" id="ARBA00023136"/>
    </source>
</evidence>
<keyword evidence="6 18" id="KW-0732">Signal</keyword>
<dbReference type="CDD" id="cd00063">
    <property type="entry name" value="FN3"/>
    <property type="match status" value="1"/>
</dbReference>
<evidence type="ECO:0000256" key="4">
    <source>
        <dbReference type="ARBA" id="ARBA00022475"/>
    </source>
</evidence>
<evidence type="ECO:0000256" key="5">
    <source>
        <dbReference type="ARBA" id="ARBA00022692"/>
    </source>
</evidence>
<dbReference type="GO" id="GO:0009897">
    <property type="term" value="C:external side of plasma membrane"/>
    <property type="evidence" value="ECO:0007669"/>
    <property type="project" value="TreeGrafter"/>
</dbReference>
<evidence type="ECO:0000256" key="17">
    <source>
        <dbReference type="SAM" id="Phobius"/>
    </source>
</evidence>
<evidence type="ECO:0000256" key="13">
    <source>
        <dbReference type="ARBA" id="ARBA00031280"/>
    </source>
</evidence>
<keyword evidence="5 17" id="KW-0812">Transmembrane</keyword>
<dbReference type="AlphaFoldDB" id="A0A7L3IGA8"/>
<evidence type="ECO:0000256" key="11">
    <source>
        <dbReference type="ARBA" id="ARBA00023180"/>
    </source>
</evidence>
<evidence type="ECO:0000313" key="20">
    <source>
        <dbReference type="EMBL" id="NXU16244.1"/>
    </source>
</evidence>
<keyword evidence="9" id="KW-1015">Disulfide bond</keyword>
<keyword evidence="8 17" id="KW-0472">Membrane</keyword>
<keyword evidence="7 17" id="KW-1133">Transmembrane helix</keyword>
<evidence type="ECO:0000256" key="3">
    <source>
        <dbReference type="ARBA" id="ARBA00016239"/>
    </source>
</evidence>